<gene>
    <name evidence="1" type="ORF">ORQ98_14865</name>
</gene>
<reference evidence="1 2" key="1">
    <citation type="submission" date="2022-11" db="EMBL/GenBank/DDBJ databases">
        <title>Spartinivicinus poritis sp. nov., isolated from scleractinian coral Porites lutea.</title>
        <authorList>
            <person name="Zhang G."/>
            <person name="Cai L."/>
            <person name="Wei Q."/>
        </authorList>
    </citation>
    <scope>NUCLEOTIDE SEQUENCE [LARGE SCALE GENOMIC DNA]</scope>
    <source>
        <strain evidence="1 2">A2-2</strain>
    </source>
</reference>
<evidence type="ECO:0008006" key="3">
    <source>
        <dbReference type="Google" id="ProtNLM"/>
    </source>
</evidence>
<evidence type="ECO:0000313" key="2">
    <source>
        <dbReference type="Proteomes" id="UP001528823"/>
    </source>
</evidence>
<dbReference type="RefSeq" id="WP_274689586.1">
    <property type="nucleotide sequence ID" value="NZ_JAPMOU010000018.1"/>
</dbReference>
<name>A0ABT5UAP4_9GAMM</name>
<dbReference type="EMBL" id="JAPMOU010000018">
    <property type="protein sequence ID" value="MDE1463245.1"/>
    <property type="molecule type" value="Genomic_DNA"/>
</dbReference>
<accession>A0ABT5UAP4</accession>
<organism evidence="1 2">
    <name type="scientific">Spartinivicinus poritis</name>
    <dbReference type="NCBI Taxonomy" id="2994640"/>
    <lineage>
        <taxon>Bacteria</taxon>
        <taxon>Pseudomonadati</taxon>
        <taxon>Pseudomonadota</taxon>
        <taxon>Gammaproteobacteria</taxon>
        <taxon>Oceanospirillales</taxon>
        <taxon>Zooshikellaceae</taxon>
        <taxon>Spartinivicinus</taxon>
    </lineage>
</organism>
<comment type="caution">
    <text evidence="1">The sequence shown here is derived from an EMBL/GenBank/DDBJ whole genome shotgun (WGS) entry which is preliminary data.</text>
</comment>
<keyword evidence="2" id="KW-1185">Reference proteome</keyword>
<dbReference type="SUPFAM" id="SSF53850">
    <property type="entry name" value="Periplasmic binding protein-like II"/>
    <property type="match status" value="1"/>
</dbReference>
<proteinExistence type="predicted"/>
<evidence type="ECO:0000313" key="1">
    <source>
        <dbReference type="EMBL" id="MDE1463245.1"/>
    </source>
</evidence>
<dbReference type="Proteomes" id="UP001528823">
    <property type="component" value="Unassembled WGS sequence"/>
</dbReference>
<protein>
    <recommendedName>
        <fullName evidence="3">Solute-binding protein family 3/N-terminal domain-containing protein</fullName>
    </recommendedName>
</protein>
<sequence>MQLLKIIILIYFTFIAGRFSEGKEYIIGVENTMYYPHYNFAKSKESESYAKAVFDLFAEKKGYKLRYYSLPIKRLKESFLVEKTLDFLYPDHPWWTPDMKKDVQVVYSQTVVTAIGGTLVLPENKGRGIDSFKKLGMIRGFTPFHWKELIEQKKVTISRSRDAPNLLEMVILGRVDGADMELSVANFHLQRMGKLKSLIVDPDLPYVSNPFHLSTIKHPEIIQEFDMFLKENEKILTSIKQRMNIIETIE</sequence>